<evidence type="ECO:0000313" key="4">
    <source>
        <dbReference type="Proteomes" id="UP000236447"/>
    </source>
</evidence>
<dbReference type="Proteomes" id="UP000236536">
    <property type="component" value="Chromosome"/>
</dbReference>
<evidence type="ECO:0000256" key="1">
    <source>
        <dbReference type="SAM" id="SignalP"/>
    </source>
</evidence>
<dbReference type="InterPro" id="IPR019660">
    <property type="entry name" value="Put_sensory_transdc_reg_YbjN"/>
</dbReference>
<organism evidence="3 4">
    <name type="scientific">Phaeobacter inhibens</name>
    <dbReference type="NCBI Taxonomy" id="221822"/>
    <lineage>
        <taxon>Bacteria</taxon>
        <taxon>Pseudomonadati</taxon>
        <taxon>Pseudomonadota</taxon>
        <taxon>Alphaproteobacteria</taxon>
        <taxon>Rhodobacterales</taxon>
        <taxon>Roseobacteraceae</taxon>
        <taxon>Phaeobacter</taxon>
    </lineage>
</organism>
<dbReference type="Proteomes" id="UP000236447">
    <property type="component" value="Chromosome"/>
</dbReference>
<feature type="chain" id="PRO_5014530370" evidence="1">
    <location>
        <begin position="22"/>
        <end position="155"/>
    </location>
</feature>
<sequence precursor="true">MKFLSLLTAAALFVLPGLGHAENILAKDATTLARFFETEGVEFEVTTDDVGDPKLKVDYYGNDFSIYFYGCENNKNCDAIQFFSGYQTDGGVRVVKINEWNTENRFGRAYISDEGAARVELDVYLGDTGMNPDDFAELLGYWSRIVQEFEEFINW</sequence>
<dbReference type="EMBL" id="CP010705">
    <property type="protein sequence ID" value="AUQ92934.1"/>
    <property type="molecule type" value="Genomic_DNA"/>
</dbReference>
<evidence type="ECO:0000313" key="5">
    <source>
        <dbReference type="Proteomes" id="UP000236536"/>
    </source>
</evidence>
<reference evidence="4 5" key="2">
    <citation type="journal article" date="2017" name="Genome Biol. Evol.">
        <title>Trajectories and Drivers of Genome Evolution in Surface-Associated Marine Phaeobacter.</title>
        <authorList>
            <person name="Freese H.M."/>
            <person name="Sikorski J."/>
            <person name="Bunk B."/>
            <person name="Scheuner C."/>
            <person name="Meier-Kolthoff J.P."/>
            <person name="Sproer C."/>
            <person name="Gram L."/>
            <person name="Overmann J."/>
        </authorList>
    </citation>
    <scope>NUCLEOTIDE SEQUENCE [LARGE SCALE GENOMIC DNA]</scope>
    <source>
        <strain evidence="2 5">P66</strain>
        <strain evidence="3 4">P88</strain>
    </source>
</reference>
<dbReference type="CDD" id="cd17511">
    <property type="entry name" value="YbjN_AmyR-like"/>
    <property type="match status" value="1"/>
</dbReference>
<gene>
    <name evidence="2" type="ORF">PhaeoP66_00105</name>
    <name evidence="3" type="ORF">PhaeoP88_03263</name>
</gene>
<dbReference type="Pfam" id="PF10722">
    <property type="entry name" value="YbjN"/>
    <property type="match status" value="1"/>
</dbReference>
<reference evidence="2 5" key="3">
    <citation type="journal article" date="2017" name="Int. J. Syst. Evol. Microbiol.">
        <title>Adaptation of Surface-Associated Bacteria to the Open Ocean: A Genomically Distinct Subpopulation of Phaeobacter gallaeciensis Colonizes Pacific Mesozooplankton.</title>
        <authorList>
            <person name="Freese H.M."/>
            <person name="Methner A."/>
            <person name="Overmann J."/>
        </authorList>
    </citation>
    <scope>NUCLEOTIDE SEQUENCE [LARGE SCALE GENOMIC DNA]</scope>
    <source>
        <strain evidence="2 5">P66</strain>
    </source>
</reference>
<keyword evidence="5" id="KW-1185">Reference proteome</keyword>
<evidence type="ECO:0000313" key="2">
    <source>
        <dbReference type="EMBL" id="AUQ92934.1"/>
    </source>
</evidence>
<name>A0A135IMX3_9RHOB</name>
<reference evidence="3 4" key="1">
    <citation type="journal article" date="2017" name="Front. Microbiol.">
        <title>Phaeobacter piscinae sp. nov., a species of the Roseobacter group and potential aquaculture probiont.</title>
        <authorList>
            <person name="Sonnenschein E.C."/>
            <person name="Phippen C.B.W."/>
            <person name="Nielsen K.F."/>
            <person name="Mateiu R.V."/>
            <person name="Melchiorsen J."/>
            <person name="Gram L."/>
            <person name="Overmann J."/>
            <person name="Freese H.M."/>
        </authorList>
    </citation>
    <scope>NUCLEOTIDE SEQUENCE [LARGE SCALE GENOMIC DNA]</scope>
    <source>
        <strain evidence="3 4">P88</strain>
    </source>
</reference>
<evidence type="ECO:0000313" key="3">
    <source>
        <dbReference type="EMBL" id="AUR00593.1"/>
    </source>
</evidence>
<proteinExistence type="predicted"/>
<keyword evidence="1" id="KW-0732">Signal</keyword>
<protein>
    <submittedName>
        <fullName evidence="3">Bacterial sensory transduction regulator</fullName>
    </submittedName>
</protein>
<dbReference type="EMBL" id="CP010725">
    <property type="protein sequence ID" value="AUR00593.1"/>
    <property type="molecule type" value="Genomic_DNA"/>
</dbReference>
<accession>A0A135IMX3</accession>
<dbReference type="OMA" id="WASLMDS"/>
<dbReference type="RefSeq" id="WP_014876085.1">
    <property type="nucleotide sequence ID" value="NZ_BSKP01000001.1"/>
</dbReference>
<dbReference type="GeneID" id="57289904"/>
<dbReference type="AlphaFoldDB" id="A0A135IMX3"/>
<feature type="signal peptide" evidence="1">
    <location>
        <begin position="1"/>
        <end position="21"/>
    </location>
</feature>